<dbReference type="AlphaFoldDB" id="A0A9P8PU35"/>
<comment type="caution">
    <text evidence="1">The sequence shown here is derived from an EMBL/GenBank/DDBJ whole genome shotgun (WGS) entry which is preliminary data.</text>
</comment>
<dbReference type="EMBL" id="JAEUBF010000443">
    <property type="protein sequence ID" value="KAH3678422.1"/>
    <property type="molecule type" value="Genomic_DNA"/>
</dbReference>
<reference evidence="1" key="1">
    <citation type="journal article" date="2021" name="Open Biol.">
        <title>Shared evolutionary footprints suggest mitochondrial oxidative damage underlies multiple complex I losses in fungi.</title>
        <authorList>
            <person name="Schikora-Tamarit M.A."/>
            <person name="Marcet-Houben M."/>
            <person name="Nosek J."/>
            <person name="Gabaldon T."/>
        </authorList>
    </citation>
    <scope>NUCLEOTIDE SEQUENCE</scope>
    <source>
        <strain evidence="1">CBS6341</strain>
    </source>
</reference>
<dbReference type="OrthoDB" id="10518238at2759"/>
<organism evidence="1 2">
    <name type="scientific">Wickerhamomyces mucosus</name>
    <dbReference type="NCBI Taxonomy" id="1378264"/>
    <lineage>
        <taxon>Eukaryota</taxon>
        <taxon>Fungi</taxon>
        <taxon>Dikarya</taxon>
        <taxon>Ascomycota</taxon>
        <taxon>Saccharomycotina</taxon>
        <taxon>Saccharomycetes</taxon>
        <taxon>Phaffomycetales</taxon>
        <taxon>Wickerhamomycetaceae</taxon>
        <taxon>Wickerhamomyces</taxon>
    </lineage>
</organism>
<name>A0A9P8PU35_9ASCO</name>
<evidence type="ECO:0000313" key="1">
    <source>
        <dbReference type="EMBL" id="KAH3678422.1"/>
    </source>
</evidence>
<accession>A0A9P8PU35</accession>
<evidence type="ECO:0000313" key="2">
    <source>
        <dbReference type="Proteomes" id="UP000769528"/>
    </source>
</evidence>
<keyword evidence="2" id="KW-1185">Reference proteome</keyword>
<dbReference type="Proteomes" id="UP000769528">
    <property type="component" value="Unassembled WGS sequence"/>
</dbReference>
<gene>
    <name evidence="1" type="ORF">WICMUC_001439</name>
</gene>
<sequence>MSFSFKPPILKTLPVNVISPVMAIEGNGTFKANEINAVVNVIPAEGPSLGVAPSGQLMAKFPPDGPPFSLRDNSPIASTYIDVPPILVQAKPITTPGGVVSYNLSLV</sequence>
<proteinExistence type="predicted"/>
<reference evidence="1" key="2">
    <citation type="submission" date="2021-01" db="EMBL/GenBank/DDBJ databases">
        <authorList>
            <person name="Schikora-Tamarit M.A."/>
        </authorList>
    </citation>
    <scope>NUCLEOTIDE SEQUENCE</scope>
    <source>
        <strain evidence="1">CBS6341</strain>
    </source>
</reference>
<protein>
    <submittedName>
        <fullName evidence="1">Uncharacterized protein</fullName>
    </submittedName>
</protein>